<evidence type="ECO:0000256" key="1">
    <source>
        <dbReference type="ARBA" id="ARBA00005254"/>
    </source>
</evidence>
<dbReference type="InterPro" id="IPR029045">
    <property type="entry name" value="ClpP/crotonase-like_dom_sf"/>
</dbReference>
<dbReference type="AlphaFoldDB" id="A0A1H4XBN3"/>
<gene>
    <name evidence="2" type="ORF">SAMN04490239_6440</name>
</gene>
<proteinExistence type="inferred from homology"/>
<dbReference type="OrthoDB" id="4699757at2"/>
<dbReference type="Pfam" id="PF00378">
    <property type="entry name" value="ECH_1"/>
    <property type="match status" value="1"/>
</dbReference>
<sequence length="264" mass="28206">MSTSEVYKNYEYLLFERTGGVLTVRLNRPEAYNAVNRHLHTELSRVFADIRTDRETRAVVITGEGAAFSGGGDLKNVATGAGERLDNTFTEARKIVMDLLELPQPIVAAVNGPAMGLGATLALLCDVVFASDQAKFADPHVRVGVGAGDGGIVIWPWLVGINRAKQYLMTGDAMSAAVAERIGLVNEVVAADELLGTAHAFATRLAEGPQRAIRGTKSVLNIILRDTANMVLDPSLMMEKECFAAGDHVGPVAAFLERKTAKVG</sequence>
<dbReference type="CDD" id="cd06558">
    <property type="entry name" value="crotonase-like"/>
    <property type="match status" value="1"/>
</dbReference>
<evidence type="ECO:0000313" key="3">
    <source>
        <dbReference type="Proteomes" id="UP000183561"/>
    </source>
</evidence>
<dbReference type="RefSeq" id="WP_072936960.1">
    <property type="nucleotide sequence ID" value="NZ_FNSV01000005.1"/>
</dbReference>
<evidence type="ECO:0000313" key="2">
    <source>
        <dbReference type="EMBL" id="SED02104.1"/>
    </source>
</evidence>
<keyword evidence="3" id="KW-1185">Reference proteome</keyword>
<name>A0A1H4XBN3_9NOCA</name>
<dbReference type="Proteomes" id="UP000183561">
    <property type="component" value="Unassembled WGS sequence"/>
</dbReference>
<reference evidence="3" key="1">
    <citation type="submission" date="2016-10" db="EMBL/GenBank/DDBJ databases">
        <authorList>
            <person name="Varghese N."/>
            <person name="Submissions S."/>
        </authorList>
    </citation>
    <scope>NUCLEOTIDE SEQUENCE [LARGE SCALE GENOMIC DNA]</scope>
    <source>
        <strain evidence="3">DSM 44498</strain>
    </source>
</reference>
<dbReference type="EMBL" id="FNSV01000005">
    <property type="protein sequence ID" value="SED02104.1"/>
    <property type="molecule type" value="Genomic_DNA"/>
</dbReference>
<comment type="similarity">
    <text evidence="1">Belongs to the enoyl-CoA hydratase/isomerase family.</text>
</comment>
<dbReference type="Gene3D" id="3.90.226.10">
    <property type="entry name" value="2-enoyl-CoA Hydratase, Chain A, domain 1"/>
    <property type="match status" value="1"/>
</dbReference>
<dbReference type="GO" id="GO:0003824">
    <property type="term" value="F:catalytic activity"/>
    <property type="evidence" value="ECO:0007669"/>
    <property type="project" value="UniProtKB-ARBA"/>
</dbReference>
<dbReference type="PANTHER" id="PTHR43459">
    <property type="entry name" value="ENOYL-COA HYDRATASE"/>
    <property type="match status" value="1"/>
</dbReference>
<dbReference type="InterPro" id="IPR014748">
    <property type="entry name" value="Enoyl-CoA_hydra_C"/>
</dbReference>
<protein>
    <submittedName>
        <fullName evidence="2">Enoyl-CoA hydratase</fullName>
    </submittedName>
</protein>
<dbReference type="Gene3D" id="1.10.12.10">
    <property type="entry name" value="Lyase 2-enoyl-coa Hydratase, Chain A, domain 2"/>
    <property type="match status" value="1"/>
</dbReference>
<dbReference type="InterPro" id="IPR001753">
    <property type="entry name" value="Enoyl-CoA_hydra/iso"/>
</dbReference>
<organism evidence="2 3">
    <name type="scientific">Rhodococcus koreensis</name>
    <dbReference type="NCBI Taxonomy" id="99653"/>
    <lineage>
        <taxon>Bacteria</taxon>
        <taxon>Bacillati</taxon>
        <taxon>Actinomycetota</taxon>
        <taxon>Actinomycetes</taxon>
        <taxon>Mycobacteriales</taxon>
        <taxon>Nocardiaceae</taxon>
        <taxon>Rhodococcus</taxon>
    </lineage>
</organism>
<dbReference type="SUPFAM" id="SSF52096">
    <property type="entry name" value="ClpP/crotonase"/>
    <property type="match status" value="1"/>
</dbReference>
<accession>A0A1H4XBN3</accession>
<dbReference type="PANTHER" id="PTHR43459:SF3">
    <property type="entry name" value="ENOYL-COA HYDRATASE ECHA15 (ENOYL HYDRASE) (UNSATURATED ACYL-COA HYDRATASE) (CROTONASE)-RELATED"/>
    <property type="match status" value="1"/>
</dbReference>